<evidence type="ECO:0000256" key="2">
    <source>
        <dbReference type="ARBA" id="ARBA00022884"/>
    </source>
</evidence>
<dbReference type="NCBIfam" id="TIGR00093">
    <property type="entry name" value="pseudouridine synthase"/>
    <property type="match status" value="1"/>
</dbReference>
<evidence type="ECO:0000256" key="3">
    <source>
        <dbReference type="ARBA" id="ARBA00023235"/>
    </source>
</evidence>
<evidence type="ECO:0000256" key="1">
    <source>
        <dbReference type="ARBA" id="ARBA00008348"/>
    </source>
</evidence>
<accession>A0A1T4MST8</accession>
<dbReference type="AlphaFoldDB" id="A0A1T4MST8"/>
<keyword evidence="3 4" id="KW-0413">Isomerase</keyword>
<dbReference type="EMBL" id="FUXC01000004">
    <property type="protein sequence ID" value="SJZ69815.1"/>
    <property type="molecule type" value="Genomic_DNA"/>
</dbReference>
<dbReference type="InterPro" id="IPR050343">
    <property type="entry name" value="RsuA_PseudoU_synthase"/>
</dbReference>
<dbReference type="EC" id="5.4.99.-" evidence="4"/>
<dbReference type="Gene3D" id="3.30.70.1560">
    <property type="entry name" value="Alpha-L RNA-binding motif"/>
    <property type="match status" value="1"/>
</dbReference>
<keyword evidence="7" id="KW-1185">Reference proteome</keyword>
<evidence type="ECO:0000256" key="4">
    <source>
        <dbReference type="RuleBase" id="RU003887"/>
    </source>
</evidence>
<proteinExistence type="inferred from homology"/>
<dbReference type="InterPro" id="IPR018496">
    <property type="entry name" value="PsdUridine_synth_RsuA/RluB_CS"/>
</dbReference>
<dbReference type="STRING" id="225004.SAMN02745152_00982"/>
<dbReference type="InterPro" id="IPR020094">
    <property type="entry name" value="TruA/RsuA/RluB/E/F_N"/>
</dbReference>
<dbReference type="InterPro" id="IPR000748">
    <property type="entry name" value="PsdUridine_synth_RsuA/RluB/E/F"/>
</dbReference>
<keyword evidence="2" id="KW-0694">RNA-binding</keyword>
<dbReference type="GO" id="GO:0001522">
    <property type="term" value="P:pseudouridine synthesis"/>
    <property type="evidence" value="ECO:0007669"/>
    <property type="project" value="InterPro"/>
</dbReference>
<dbReference type="Pfam" id="PF00849">
    <property type="entry name" value="PseudoU_synth_2"/>
    <property type="match status" value="1"/>
</dbReference>
<dbReference type="GO" id="GO:0003723">
    <property type="term" value="F:RNA binding"/>
    <property type="evidence" value="ECO:0007669"/>
    <property type="project" value="UniProtKB-KW"/>
</dbReference>
<feature type="domain" description="Pseudouridine synthase RsuA/RluA-like" evidence="5">
    <location>
        <begin position="12"/>
        <end position="154"/>
    </location>
</feature>
<sequence>MRKKHIPKIKFYFLMNKKSGFVCSTVSDRRQTVYVAFPKDILADENGAKLHSVGRLDADTEGLLLFTNDGKLSDFLTRPQNKIEKTYLVGLKNSVSSSEQKNYAKKAENGLVLPPEKKAGEQKSGGAKIDWLNENECKITLTEGKFHEVKRIFRALGNEVVFLRRIKMAGLVLDESLKPGEYRTLTESEIEALYAMLEKARL</sequence>
<dbReference type="InterPro" id="IPR042092">
    <property type="entry name" value="PsdUridine_s_RsuA/RluB/E/F_cat"/>
</dbReference>
<dbReference type="Proteomes" id="UP000190395">
    <property type="component" value="Unassembled WGS sequence"/>
</dbReference>
<dbReference type="InterPro" id="IPR020103">
    <property type="entry name" value="PsdUridine_synth_cat_dom_sf"/>
</dbReference>
<dbReference type="GO" id="GO:0140098">
    <property type="term" value="F:catalytic activity, acting on RNA"/>
    <property type="evidence" value="ECO:0007669"/>
    <property type="project" value="UniProtKB-ARBA"/>
</dbReference>
<name>A0A1T4MST8_9SPIR</name>
<dbReference type="PANTHER" id="PTHR47683">
    <property type="entry name" value="PSEUDOURIDINE SYNTHASE FAMILY PROTEIN-RELATED"/>
    <property type="match status" value="1"/>
</dbReference>
<dbReference type="SUPFAM" id="SSF55120">
    <property type="entry name" value="Pseudouridine synthase"/>
    <property type="match status" value="1"/>
</dbReference>
<reference evidence="6 7" key="1">
    <citation type="submission" date="2017-02" db="EMBL/GenBank/DDBJ databases">
        <authorList>
            <person name="Peterson S.W."/>
        </authorList>
    </citation>
    <scope>NUCLEOTIDE SEQUENCE [LARGE SCALE GENOMIC DNA]</scope>
    <source>
        <strain evidence="6 7">ATCC BAA-909</strain>
    </source>
</reference>
<evidence type="ECO:0000259" key="5">
    <source>
        <dbReference type="Pfam" id="PF00849"/>
    </source>
</evidence>
<dbReference type="GO" id="GO:0009982">
    <property type="term" value="F:pseudouridine synthase activity"/>
    <property type="evidence" value="ECO:0007669"/>
    <property type="project" value="InterPro"/>
</dbReference>
<dbReference type="PROSITE" id="PS01149">
    <property type="entry name" value="PSI_RSU"/>
    <property type="match status" value="1"/>
</dbReference>
<evidence type="ECO:0000313" key="7">
    <source>
        <dbReference type="Proteomes" id="UP000190395"/>
    </source>
</evidence>
<dbReference type="InterPro" id="IPR006145">
    <property type="entry name" value="PsdUridine_synth_RsuA/RluA"/>
</dbReference>
<gene>
    <name evidence="6" type="ORF">SAMN02745152_00982</name>
</gene>
<organism evidence="6 7">
    <name type="scientific">Treponema berlinense</name>
    <dbReference type="NCBI Taxonomy" id="225004"/>
    <lineage>
        <taxon>Bacteria</taxon>
        <taxon>Pseudomonadati</taxon>
        <taxon>Spirochaetota</taxon>
        <taxon>Spirochaetia</taxon>
        <taxon>Spirochaetales</taxon>
        <taxon>Treponemataceae</taxon>
        <taxon>Treponema</taxon>
    </lineage>
</organism>
<dbReference type="PANTHER" id="PTHR47683:SF4">
    <property type="entry name" value="PSEUDOURIDINE SYNTHASE"/>
    <property type="match status" value="1"/>
</dbReference>
<dbReference type="GO" id="GO:0006364">
    <property type="term" value="P:rRNA processing"/>
    <property type="evidence" value="ECO:0007669"/>
    <property type="project" value="UniProtKB-ARBA"/>
</dbReference>
<dbReference type="Gene3D" id="3.30.70.580">
    <property type="entry name" value="Pseudouridine synthase I, catalytic domain, N-terminal subdomain"/>
    <property type="match status" value="1"/>
</dbReference>
<evidence type="ECO:0000313" key="6">
    <source>
        <dbReference type="EMBL" id="SJZ69815.1"/>
    </source>
</evidence>
<protein>
    <recommendedName>
        <fullName evidence="4">Pseudouridine synthase</fullName>
        <ecNumber evidence="4">5.4.99.-</ecNumber>
    </recommendedName>
</protein>
<comment type="similarity">
    <text evidence="1 4">Belongs to the pseudouridine synthase RsuA family.</text>
</comment>